<dbReference type="Gene3D" id="3.20.20.80">
    <property type="entry name" value="Glycosidases"/>
    <property type="match status" value="1"/>
</dbReference>
<gene>
    <name evidence="4" type="ORF">VE01_00677</name>
</gene>
<evidence type="ECO:0000256" key="2">
    <source>
        <dbReference type="ARBA" id="ARBA00012729"/>
    </source>
</evidence>
<evidence type="ECO:0000313" key="4">
    <source>
        <dbReference type="EMBL" id="OBU00998.1"/>
    </source>
</evidence>
<dbReference type="PANTHER" id="PTHR11177:SF333">
    <property type="entry name" value="CHITINASE"/>
    <property type="match status" value="1"/>
</dbReference>
<name>A0A2P2SW37_9PEZI</name>
<organism evidence="4 5">
    <name type="scientific">Pseudogymnoascus verrucosus</name>
    <dbReference type="NCBI Taxonomy" id="342668"/>
    <lineage>
        <taxon>Eukaryota</taxon>
        <taxon>Fungi</taxon>
        <taxon>Dikarya</taxon>
        <taxon>Ascomycota</taxon>
        <taxon>Pezizomycotina</taxon>
        <taxon>Leotiomycetes</taxon>
        <taxon>Thelebolales</taxon>
        <taxon>Thelebolaceae</taxon>
        <taxon>Pseudogymnoascus</taxon>
    </lineage>
</organism>
<comment type="similarity">
    <text evidence="1">Belongs to the glycosyl hydrolase 18 family. Chitinase class V subfamily.</text>
</comment>
<evidence type="ECO:0000259" key="3">
    <source>
        <dbReference type="PROSITE" id="PS51910"/>
    </source>
</evidence>
<keyword evidence="5" id="KW-1185">Reference proteome</keyword>
<dbReference type="RefSeq" id="XP_018134730.1">
    <property type="nucleotide sequence ID" value="XM_018270205.1"/>
</dbReference>
<dbReference type="SUPFAM" id="SSF51445">
    <property type="entry name" value="(Trans)glycosidases"/>
    <property type="match status" value="1"/>
</dbReference>
<dbReference type="InterPro" id="IPR050314">
    <property type="entry name" value="Glycosyl_Hydrlase_18"/>
</dbReference>
<dbReference type="EMBL" id="KV460207">
    <property type="protein sequence ID" value="OBU00998.1"/>
    <property type="molecule type" value="Genomic_DNA"/>
</dbReference>
<feature type="domain" description="GH18" evidence="3">
    <location>
        <begin position="1"/>
        <end position="129"/>
    </location>
</feature>
<reference evidence="4 5" key="1">
    <citation type="submission" date="2016-03" db="EMBL/GenBank/DDBJ databases">
        <title>Comparative genomics of Pseudogymnoascus destructans, the fungus causing white-nose syndrome of bats.</title>
        <authorList>
            <person name="Palmer J.M."/>
            <person name="Drees K.P."/>
            <person name="Foster J.T."/>
            <person name="Lindner D.L."/>
        </authorList>
    </citation>
    <scope>NUCLEOTIDE SEQUENCE [LARGE SCALE GENOMIC DNA]</scope>
    <source>
        <strain evidence="4 5">UAMH 10579</strain>
    </source>
</reference>
<dbReference type="GO" id="GO:0005975">
    <property type="term" value="P:carbohydrate metabolic process"/>
    <property type="evidence" value="ECO:0007669"/>
    <property type="project" value="InterPro"/>
</dbReference>
<reference evidence="5" key="2">
    <citation type="journal article" date="2018" name="Nat. Commun.">
        <title>Extreme sensitivity to ultraviolet light in the fungal pathogen causing white-nose syndrome of bats.</title>
        <authorList>
            <person name="Palmer J.M."/>
            <person name="Drees K.P."/>
            <person name="Foster J.T."/>
            <person name="Lindner D.L."/>
        </authorList>
    </citation>
    <scope>NUCLEOTIDE SEQUENCE [LARGE SCALE GENOMIC DNA]</scope>
    <source>
        <strain evidence="5">UAMH 10579</strain>
    </source>
</reference>
<accession>A0A2P2SW37</accession>
<dbReference type="STRING" id="342668.A0A2P2SW37"/>
<dbReference type="EC" id="3.2.1.14" evidence="2"/>
<dbReference type="InterPro" id="IPR001223">
    <property type="entry name" value="Glyco_hydro18_cat"/>
</dbReference>
<dbReference type="InterPro" id="IPR017853">
    <property type="entry name" value="GH"/>
</dbReference>
<proteinExistence type="inferred from homology"/>
<dbReference type="AlphaFoldDB" id="A0A2P2SW37"/>
<evidence type="ECO:0000256" key="1">
    <source>
        <dbReference type="ARBA" id="ARBA00008682"/>
    </source>
</evidence>
<dbReference type="SUPFAM" id="SSF54556">
    <property type="entry name" value="Chitinase insertion domain"/>
    <property type="match status" value="1"/>
</dbReference>
<dbReference type="GeneID" id="28834063"/>
<dbReference type="PROSITE" id="PS51910">
    <property type="entry name" value="GH18_2"/>
    <property type="match status" value="1"/>
</dbReference>
<sequence>MGIAYYGRSFTLADPSCNTPNGICRFTGGGIAGECSNASEILDDQEIQSIITANKLTPIHDKVAGVKWITWDNDQWVSYDDADTFTEKRAFANSRCLGGLMVWALDLTDQTKSNGFSAAGTVTSSQQAIANQGSADAAAQTACYTSACAAGCRTGYNEVSLMNGQPGQLSTIARCNFGEYESLCCADSTKMGTCTWRGFRGVGLSCIGTGSQAVCHVAGNAMPGLATPDDFVAATSHTAELHTLNSATLADQVGISQGPQNVTMFPDLTGYSLGDLSSTGLEDLNEMNNNMSLFLWQIEGLDIDFPVK</sequence>
<protein>
    <recommendedName>
        <fullName evidence="2">chitinase</fullName>
        <ecNumber evidence="2">3.2.1.14</ecNumber>
    </recommendedName>
</protein>
<dbReference type="OrthoDB" id="3479218at2759"/>
<dbReference type="GO" id="GO:0008843">
    <property type="term" value="F:endochitinase activity"/>
    <property type="evidence" value="ECO:0007669"/>
    <property type="project" value="UniProtKB-EC"/>
</dbReference>
<dbReference type="Pfam" id="PF00704">
    <property type="entry name" value="Glyco_hydro_18"/>
    <property type="match status" value="1"/>
</dbReference>
<dbReference type="PANTHER" id="PTHR11177">
    <property type="entry name" value="CHITINASE"/>
    <property type="match status" value="1"/>
</dbReference>
<dbReference type="InterPro" id="IPR029070">
    <property type="entry name" value="Chitinase_insertion_sf"/>
</dbReference>
<evidence type="ECO:0000313" key="5">
    <source>
        <dbReference type="Proteomes" id="UP000091956"/>
    </source>
</evidence>
<dbReference type="Proteomes" id="UP000091956">
    <property type="component" value="Unassembled WGS sequence"/>
</dbReference>
<dbReference type="Gene3D" id="3.10.50.10">
    <property type="match status" value="1"/>
</dbReference>